<dbReference type="EMBL" id="OOIL02002582">
    <property type="protein sequence ID" value="VFQ83436.1"/>
    <property type="molecule type" value="Genomic_DNA"/>
</dbReference>
<evidence type="ECO:0000313" key="1">
    <source>
        <dbReference type="EMBL" id="VFQ83436.1"/>
    </source>
</evidence>
<organism evidence="1 2">
    <name type="scientific">Cuscuta campestris</name>
    <dbReference type="NCBI Taxonomy" id="132261"/>
    <lineage>
        <taxon>Eukaryota</taxon>
        <taxon>Viridiplantae</taxon>
        <taxon>Streptophyta</taxon>
        <taxon>Embryophyta</taxon>
        <taxon>Tracheophyta</taxon>
        <taxon>Spermatophyta</taxon>
        <taxon>Magnoliopsida</taxon>
        <taxon>eudicotyledons</taxon>
        <taxon>Gunneridae</taxon>
        <taxon>Pentapetalae</taxon>
        <taxon>asterids</taxon>
        <taxon>lamiids</taxon>
        <taxon>Solanales</taxon>
        <taxon>Convolvulaceae</taxon>
        <taxon>Cuscuteae</taxon>
        <taxon>Cuscuta</taxon>
        <taxon>Cuscuta subgen. Grammica</taxon>
        <taxon>Cuscuta sect. Cleistogrammica</taxon>
    </lineage>
</organism>
<gene>
    <name evidence="1" type="ORF">CCAM_LOCUS25212</name>
</gene>
<dbReference type="AlphaFoldDB" id="A0A484M5X3"/>
<proteinExistence type="predicted"/>
<protein>
    <submittedName>
        <fullName evidence="1">Uncharacterized protein</fullName>
    </submittedName>
</protein>
<sequence length="101" mass="11298">MTTHLLMIYSRALCSLITPPIPRLVEIAFLPFDDAFPAAELFIAGNFMEKAIFFLVPLNSLAPVFKKKDLGGKIEVNEEREDEISFFMGIATSSRKDRSGT</sequence>
<dbReference type="Proteomes" id="UP000595140">
    <property type="component" value="Unassembled WGS sequence"/>
</dbReference>
<name>A0A484M5X3_9ASTE</name>
<reference evidence="1 2" key="1">
    <citation type="submission" date="2018-04" db="EMBL/GenBank/DDBJ databases">
        <authorList>
            <person name="Vogel A."/>
        </authorList>
    </citation>
    <scope>NUCLEOTIDE SEQUENCE [LARGE SCALE GENOMIC DNA]</scope>
</reference>
<evidence type="ECO:0000313" key="2">
    <source>
        <dbReference type="Proteomes" id="UP000595140"/>
    </source>
</evidence>
<accession>A0A484M5X3</accession>
<keyword evidence="2" id="KW-1185">Reference proteome</keyword>